<feature type="chain" id="PRO_5045618339" evidence="8">
    <location>
        <begin position="20"/>
        <end position="443"/>
    </location>
</feature>
<evidence type="ECO:0000256" key="6">
    <source>
        <dbReference type="ARBA" id="ARBA00023136"/>
    </source>
</evidence>
<dbReference type="Gene3D" id="1.20.1600.10">
    <property type="entry name" value="Outer membrane efflux proteins (OEP)"/>
    <property type="match status" value="1"/>
</dbReference>
<keyword evidence="4" id="KW-1134">Transmembrane beta strand</keyword>
<dbReference type="InterPro" id="IPR003423">
    <property type="entry name" value="OMP_efflux"/>
</dbReference>
<evidence type="ECO:0000256" key="8">
    <source>
        <dbReference type="SAM" id="SignalP"/>
    </source>
</evidence>
<evidence type="ECO:0000256" key="3">
    <source>
        <dbReference type="ARBA" id="ARBA00022448"/>
    </source>
</evidence>
<dbReference type="RefSeq" id="WP_172344647.1">
    <property type="nucleotide sequence ID" value="NZ_CASYYZ010000010.1"/>
</dbReference>
<keyword evidence="8" id="KW-0732">Signal</keyword>
<dbReference type="PANTHER" id="PTHR30026">
    <property type="entry name" value="OUTER MEMBRANE PROTEIN TOLC"/>
    <property type="match status" value="1"/>
</dbReference>
<sequence>MIKNILIAAATVISVAAQAQTPHRWTLRECMAHALENNIEIKRMDIETQKRETELSTARNSRLPDLNASAGQNFSFGRGLTAQNTYSDNNTSNTSFTLATSVPLFTGFNIPNTIELNRLNLKAALADLEKARNDIRMQVAAAYVQALYAMELLDVAQRQTAIDSMQSSRLREMYSNGKVSGVDVAQQDATLAASRLTATQANNDVRLSLLTLSQLLELPSPEGFSIARPDSAGMSRAQSAPLPLPDEIFSEAMLIKPEIQAGQLRVKGMEKSILIARSALYPKLSLTAGIGTNYYTASGFDTDGFGSQMRNNFSQNIGLNLSIPLFNRFSTRNSIRTARLNRQEQQLVLDNTKKALYKEIQQAYYNAVAAETGYRSSSEALTSSEAAFRLMSAKYEYGKANITEFNEAKNNYMKAESDLSRARYEYMYQKALLGFYKGDELDF</sequence>
<comment type="subcellular location">
    <subcellularLocation>
        <location evidence="1">Cell outer membrane</location>
    </subcellularLocation>
</comment>
<evidence type="ECO:0000256" key="5">
    <source>
        <dbReference type="ARBA" id="ARBA00022692"/>
    </source>
</evidence>
<keyword evidence="10" id="KW-1185">Reference proteome</keyword>
<evidence type="ECO:0000256" key="1">
    <source>
        <dbReference type="ARBA" id="ARBA00004442"/>
    </source>
</evidence>
<name>A0ABX2B2B7_9BACT</name>
<keyword evidence="3" id="KW-0813">Transport</keyword>
<keyword evidence="6" id="KW-0472">Membrane</keyword>
<proteinExistence type="inferred from homology"/>
<dbReference type="SUPFAM" id="SSF56954">
    <property type="entry name" value="Outer membrane efflux proteins (OEP)"/>
    <property type="match status" value="1"/>
</dbReference>
<evidence type="ECO:0000313" key="9">
    <source>
        <dbReference type="EMBL" id="NPE25157.1"/>
    </source>
</evidence>
<dbReference type="Pfam" id="PF02321">
    <property type="entry name" value="OEP"/>
    <property type="match status" value="2"/>
</dbReference>
<protein>
    <submittedName>
        <fullName evidence="9">TolC family protein</fullName>
    </submittedName>
</protein>
<comment type="similarity">
    <text evidence="2">Belongs to the outer membrane factor (OMF) (TC 1.B.17) family.</text>
</comment>
<dbReference type="InterPro" id="IPR051906">
    <property type="entry name" value="TolC-like"/>
</dbReference>
<evidence type="ECO:0000256" key="2">
    <source>
        <dbReference type="ARBA" id="ARBA00007613"/>
    </source>
</evidence>
<organism evidence="9 10">
    <name type="scientific">Xylanibacter caecicola</name>
    <dbReference type="NCBI Taxonomy" id="2736294"/>
    <lineage>
        <taxon>Bacteria</taxon>
        <taxon>Pseudomonadati</taxon>
        <taxon>Bacteroidota</taxon>
        <taxon>Bacteroidia</taxon>
        <taxon>Bacteroidales</taxon>
        <taxon>Prevotellaceae</taxon>
        <taxon>Xylanibacter</taxon>
    </lineage>
</organism>
<feature type="signal peptide" evidence="8">
    <location>
        <begin position="1"/>
        <end position="19"/>
    </location>
</feature>
<dbReference type="Proteomes" id="UP000820977">
    <property type="component" value="Unassembled WGS sequence"/>
</dbReference>
<dbReference type="EMBL" id="JABKKJ010000008">
    <property type="protein sequence ID" value="NPE25157.1"/>
    <property type="molecule type" value="Genomic_DNA"/>
</dbReference>
<reference evidence="9 10" key="1">
    <citation type="submission" date="2020-05" db="EMBL/GenBank/DDBJ databases">
        <title>Distinct polysaccharide utilization as determinants for interspecies competition between intestinal Prevotella spp.</title>
        <authorList>
            <person name="Galvez E.J.C."/>
            <person name="Iljazovic A."/>
            <person name="Strowig T."/>
        </authorList>
    </citation>
    <scope>NUCLEOTIDE SEQUENCE [LARGE SCALE GENOMIC DNA]</scope>
    <source>
        <strain evidence="9 10">PCHR</strain>
    </source>
</reference>
<comment type="caution">
    <text evidence="9">The sequence shown here is derived from an EMBL/GenBank/DDBJ whole genome shotgun (WGS) entry which is preliminary data.</text>
</comment>
<evidence type="ECO:0000313" key="10">
    <source>
        <dbReference type="Proteomes" id="UP000820977"/>
    </source>
</evidence>
<evidence type="ECO:0000256" key="7">
    <source>
        <dbReference type="ARBA" id="ARBA00023237"/>
    </source>
</evidence>
<gene>
    <name evidence="9" type="ORF">HPS54_06440</name>
</gene>
<keyword evidence="5" id="KW-0812">Transmembrane</keyword>
<accession>A0ABX2B2B7</accession>
<keyword evidence="7" id="KW-0998">Cell outer membrane</keyword>
<dbReference type="PANTHER" id="PTHR30026:SF20">
    <property type="entry name" value="OUTER MEMBRANE PROTEIN TOLC"/>
    <property type="match status" value="1"/>
</dbReference>
<evidence type="ECO:0000256" key="4">
    <source>
        <dbReference type="ARBA" id="ARBA00022452"/>
    </source>
</evidence>